<keyword evidence="7" id="KW-0770">Synapse</keyword>
<dbReference type="GO" id="GO:0046872">
    <property type="term" value="F:metal ion binding"/>
    <property type="evidence" value="ECO:0007669"/>
    <property type="project" value="UniProtKB-KW"/>
</dbReference>
<proteinExistence type="predicted"/>
<dbReference type="GO" id="GO:0098793">
    <property type="term" value="C:presynapse"/>
    <property type="evidence" value="ECO:0007669"/>
    <property type="project" value="GOC"/>
</dbReference>
<evidence type="ECO:0000256" key="6">
    <source>
        <dbReference type="ARBA" id="ARBA00022927"/>
    </source>
</evidence>
<dbReference type="InterPro" id="IPR033227">
    <property type="entry name" value="CAPS"/>
</dbReference>
<dbReference type="FunFam" id="2.60.40.150:FF:000239">
    <property type="entry name" value="Calcium-dependent secretion activator"/>
    <property type="match status" value="1"/>
</dbReference>
<name>A0A2A2LYI6_9BILA</name>
<accession>A0A2A2LYI6</accession>
<feature type="region of interest" description="Disordered" evidence="14">
    <location>
        <begin position="1"/>
        <end position="142"/>
    </location>
</feature>
<dbReference type="PROSITE" id="PS50003">
    <property type="entry name" value="PH_DOMAIN"/>
    <property type="match status" value="1"/>
</dbReference>
<dbReference type="GO" id="GO:0030659">
    <property type="term" value="C:cytoplasmic vesicle membrane"/>
    <property type="evidence" value="ECO:0007669"/>
    <property type="project" value="UniProtKB-SubCell"/>
</dbReference>
<comment type="subcellular location">
    <subcellularLocation>
        <location evidence="1">Cytoplasmic vesicle membrane</location>
    </subcellularLocation>
    <subcellularLocation>
        <location evidence="11">Synapse</location>
    </subcellularLocation>
</comment>
<dbReference type="FunFam" id="2.30.29.30:FF:000343">
    <property type="entry name" value="Calcium-dependent secretion activator"/>
    <property type="match status" value="1"/>
</dbReference>
<evidence type="ECO:0000256" key="5">
    <source>
        <dbReference type="ARBA" id="ARBA00022837"/>
    </source>
</evidence>
<dbReference type="PROSITE" id="PS50004">
    <property type="entry name" value="C2"/>
    <property type="match status" value="1"/>
</dbReference>
<dbReference type="Pfam" id="PF25341">
    <property type="entry name" value="C2_CAPS"/>
    <property type="match status" value="1"/>
</dbReference>
<dbReference type="InterPro" id="IPR011993">
    <property type="entry name" value="PH-like_dom_sf"/>
</dbReference>
<keyword evidence="4" id="KW-0479">Metal-binding</keyword>
<feature type="compositionally biased region" description="Polar residues" evidence="14">
    <location>
        <begin position="80"/>
        <end position="106"/>
    </location>
</feature>
<protein>
    <recommendedName>
        <fullName evidence="12">Calcium-dependent secretion activator</fullName>
    </recommendedName>
    <alternativeName>
        <fullName evidence="13">Uncoordinated protein 31</fullName>
    </alternativeName>
</protein>
<dbReference type="GO" id="GO:0008289">
    <property type="term" value="F:lipid binding"/>
    <property type="evidence" value="ECO:0007669"/>
    <property type="project" value="UniProtKB-KW"/>
</dbReference>
<dbReference type="OrthoDB" id="10063282at2759"/>
<reference evidence="18 19" key="1">
    <citation type="journal article" date="2017" name="Curr. Biol.">
        <title>Genome architecture and evolution of a unichromosomal asexual nematode.</title>
        <authorList>
            <person name="Fradin H."/>
            <person name="Zegar C."/>
            <person name="Gutwein M."/>
            <person name="Lucas J."/>
            <person name="Kovtun M."/>
            <person name="Corcoran D."/>
            <person name="Baugh L.R."/>
            <person name="Kiontke K."/>
            <person name="Gunsalus K."/>
            <person name="Fitch D.H."/>
            <person name="Piano F."/>
        </authorList>
    </citation>
    <scope>NUCLEOTIDE SEQUENCE [LARGE SCALE GENOMIC DNA]</scope>
    <source>
        <strain evidence="18">PF1309</strain>
    </source>
</reference>
<feature type="domain" description="C2" evidence="16">
    <location>
        <begin position="435"/>
        <end position="548"/>
    </location>
</feature>
<evidence type="ECO:0000256" key="2">
    <source>
        <dbReference type="ARBA" id="ARBA00022448"/>
    </source>
</evidence>
<dbReference type="CDD" id="cd01234">
    <property type="entry name" value="PH_CADPS"/>
    <property type="match status" value="1"/>
</dbReference>
<dbReference type="SMART" id="SM00233">
    <property type="entry name" value="PH"/>
    <property type="match status" value="1"/>
</dbReference>
<evidence type="ECO:0000256" key="8">
    <source>
        <dbReference type="ARBA" id="ARBA00023121"/>
    </source>
</evidence>
<dbReference type="InterPro" id="IPR010439">
    <property type="entry name" value="MUN_dom"/>
</dbReference>
<dbReference type="GO" id="GO:0016079">
    <property type="term" value="P:synaptic vesicle exocytosis"/>
    <property type="evidence" value="ECO:0007669"/>
    <property type="project" value="InterPro"/>
</dbReference>
<keyword evidence="2" id="KW-0813">Transport</keyword>
<feature type="compositionally biased region" description="Low complexity" evidence="14">
    <location>
        <begin position="46"/>
        <end position="60"/>
    </location>
</feature>
<dbReference type="STRING" id="2018661.A0A2A2LYI6"/>
<evidence type="ECO:0000313" key="19">
    <source>
        <dbReference type="Proteomes" id="UP000218231"/>
    </source>
</evidence>
<dbReference type="GO" id="GO:1990504">
    <property type="term" value="P:dense core granule exocytosis"/>
    <property type="evidence" value="ECO:0007669"/>
    <property type="project" value="InterPro"/>
</dbReference>
<evidence type="ECO:0000256" key="3">
    <source>
        <dbReference type="ARBA" id="ARBA00022483"/>
    </source>
</evidence>
<feature type="domain" description="PH" evidence="15">
    <location>
        <begin position="574"/>
        <end position="680"/>
    </location>
</feature>
<evidence type="ECO:0000256" key="13">
    <source>
        <dbReference type="ARBA" id="ARBA00083240"/>
    </source>
</evidence>
<evidence type="ECO:0000256" key="10">
    <source>
        <dbReference type="ARBA" id="ARBA00023329"/>
    </source>
</evidence>
<feature type="domain" description="MHD1" evidence="17">
    <location>
        <begin position="973"/>
        <end position="1104"/>
    </location>
</feature>
<dbReference type="SMART" id="SM01145">
    <property type="entry name" value="DUF1041"/>
    <property type="match status" value="1"/>
</dbReference>
<feature type="compositionally biased region" description="Polar residues" evidence="14">
    <location>
        <begin position="61"/>
        <end position="73"/>
    </location>
</feature>
<feature type="compositionally biased region" description="Basic and acidic residues" evidence="14">
    <location>
        <begin position="125"/>
        <end position="142"/>
    </location>
</feature>
<evidence type="ECO:0000313" key="18">
    <source>
        <dbReference type="EMBL" id="PAV91065.1"/>
    </source>
</evidence>
<evidence type="ECO:0000256" key="14">
    <source>
        <dbReference type="SAM" id="MobiDB-lite"/>
    </source>
</evidence>
<dbReference type="SUPFAM" id="SSF50729">
    <property type="entry name" value="PH domain-like"/>
    <property type="match status" value="1"/>
</dbReference>
<feature type="compositionally biased region" description="Basic residues" evidence="14">
    <location>
        <begin position="414"/>
        <end position="426"/>
    </location>
</feature>
<keyword evidence="5" id="KW-0106">Calcium</keyword>
<dbReference type="PROSITE" id="PS51258">
    <property type="entry name" value="MHD1"/>
    <property type="match status" value="1"/>
</dbReference>
<dbReference type="InterPro" id="IPR014770">
    <property type="entry name" value="Munc13_1"/>
</dbReference>
<keyword evidence="8" id="KW-0446">Lipid-binding</keyword>
<dbReference type="Proteomes" id="UP000218231">
    <property type="component" value="Unassembled WGS sequence"/>
</dbReference>
<dbReference type="Gene3D" id="2.60.40.150">
    <property type="entry name" value="C2 domain"/>
    <property type="match status" value="1"/>
</dbReference>
<evidence type="ECO:0000256" key="7">
    <source>
        <dbReference type="ARBA" id="ARBA00023018"/>
    </source>
</evidence>
<dbReference type="InterPro" id="IPR000008">
    <property type="entry name" value="C2_dom"/>
</dbReference>
<organism evidence="18 19">
    <name type="scientific">Diploscapter pachys</name>
    <dbReference type="NCBI Taxonomy" id="2018661"/>
    <lineage>
        <taxon>Eukaryota</taxon>
        <taxon>Metazoa</taxon>
        <taxon>Ecdysozoa</taxon>
        <taxon>Nematoda</taxon>
        <taxon>Chromadorea</taxon>
        <taxon>Rhabditida</taxon>
        <taxon>Rhabditina</taxon>
        <taxon>Rhabditomorpha</taxon>
        <taxon>Rhabditoidea</taxon>
        <taxon>Rhabditidae</taxon>
        <taxon>Diploscapter</taxon>
    </lineage>
</organism>
<evidence type="ECO:0000259" key="16">
    <source>
        <dbReference type="PROSITE" id="PS50004"/>
    </source>
</evidence>
<feature type="region of interest" description="Disordered" evidence="14">
    <location>
        <begin position="408"/>
        <end position="438"/>
    </location>
</feature>
<evidence type="ECO:0000259" key="15">
    <source>
        <dbReference type="PROSITE" id="PS50003"/>
    </source>
</evidence>
<dbReference type="InterPro" id="IPR057457">
    <property type="entry name" value="CAPS_C2"/>
</dbReference>
<keyword evidence="19" id="KW-1185">Reference proteome</keyword>
<dbReference type="Pfam" id="PF06292">
    <property type="entry name" value="MUN"/>
    <property type="match status" value="2"/>
</dbReference>
<dbReference type="InterPro" id="IPR001849">
    <property type="entry name" value="PH_domain"/>
</dbReference>
<evidence type="ECO:0000256" key="4">
    <source>
        <dbReference type="ARBA" id="ARBA00022723"/>
    </source>
</evidence>
<dbReference type="PANTHER" id="PTHR12166:SF8">
    <property type="entry name" value="CALCIUM-DEPENDENT SECRETION ACTIVATOR"/>
    <property type="match status" value="1"/>
</dbReference>
<dbReference type="PANTHER" id="PTHR12166">
    <property type="entry name" value="CALCIUM-DEPENDENT SECRETION ACTIVATOR"/>
    <property type="match status" value="1"/>
</dbReference>
<evidence type="ECO:0000256" key="1">
    <source>
        <dbReference type="ARBA" id="ARBA00004156"/>
    </source>
</evidence>
<dbReference type="EMBL" id="LIAE01006337">
    <property type="protein sequence ID" value="PAV91065.1"/>
    <property type="molecule type" value="Genomic_DNA"/>
</dbReference>
<gene>
    <name evidence="18" type="ORF">WR25_01270</name>
</gene>
<dbReference type="Pfam" id="PF00169">
    <property type="entry name" value="PH"/>
    <property type="match status" value="1"/>
</dbReference>
<evidence type="ECO:0000256" key="11">
    <source>
        <dbReference type="ARBA" id="ARBA00034103"/>
    </source>
</evidence>
<keyword evidence="3" id="KW-0268">Exocytosis</keyword>
<comment type="caution">
    <text evidence="18">The sequence shown here is derived from an EMBL/GenBank/DDBJ whole genome shotgun (WGS) entry which is preliminary data.</text>
</comment>
<keyword evidence="10" id="KW-0968">Cytoplasmic vesicle</keyword>
<sequence>MLGASSSEDEDDDYVNDEPEVPISILGGGMGASSKKRSLLSGGGAVSPRSDSPAPSDSVSQTNSLKRNNSSSTYRRKDSVQSQTPARSARTISTVSRPMLQSSQDISDNDYEDDAPTQLANEEPALSKEEQERIRAEKEEEDHRKNLQNYIFVARCIAYHFNAKQPTDMARRQLKVNKQELSRIRERFHSFLKGETNIPADDAFTKAIQSYYETFLKSERVQKVVHAGGFSQHDFREVFRCNIEKRIRSLPDIEGLSKETVLHSWIAKFDTIIKGDDDGQSRNARGRIRNSQSQQNADVILGKEQLFDMFQQVLGVKKFEHQIIFNALQLDNPDEQAAAIRREVATREEALRDIHKVKISIFFKHWNFQMKRITPKFVVKDMETLYMDEVRQSINLLISNLESVPVTPRGQNVGKRKDKSRLKRRTSSGSLNKGDSEDGDVVLTKSDVVLTLNMEVVVMEVKGLKNIDQKRIVYCTMECDGHKLQTDHAEASKPSWDTQADFSTKNPLPVVKIKLYSEVKSIVSFEDKELGKVIIQPTPNCSRTPEWYEMTTPKNAADKNLSIRIAIRVEKPPNLKYSGWCYCIGRTGWKKWKKRFFCLVQVSQYAFAMCSFREKKSDPTELMQLDGFTIDYMPETDPELSQIGGKHFFTAIKEGDELKFATNDENERHLWVQALYRATGQAYKPVPPKASSVNTKAQGFQDKASKHGLDDIISADPISYNHDHLFADVQRHVLNYRMEEPICSLGWFSPGQVFILDEYCARYMVRGCHRHVTLLGNLLDKADEGHLIDPTLIHYSFAFCASHVHGNRCVPDRSGPEGVGTVTLEEKEKFQEIKERLRVLLEKQITNFRYCFPFGRPEGALKGTLSLLERVLMKDVVSPVPPEEVRAVIRKCLEDAALVNYTRICNEAKIEQRMGLDVSPQQRIEDMVRITEFCIDLLKENEEHHGEQLRSAFAWFSDLLADHSEIFWSLYSVDLDAALDVQPPDSWDAFPLFQMLNDFLLSESSLKHGIFHNKITQQFQPMVTRYTDLMEHSIAQSIEKGFSKEKWEPRKDGCATSEDIYWKLDALHTFVIDLNWPEEEFRRYLHVRMKSLTSDMISKVANSTYQQFDNWMQRARKSTDYILPSEVCVMINVMFSSKTRAQRIAVDSGEYKYQSKLDETLDTMLKDMETCIQDKLIGVLEFVLSKLARYDEGNPIGALLSMAPKPTSIFNKVKTIVGDQHPPNATQANHTQANKTQHAAVAPTQSTGHIGNSYVTFMRGCTEQLRQIVVDELWVNSLFEHWYDNQMKMINEWLTERLQQSLSSYQFQCLSFIVKKVYSDFELHGIDDERINSKTYQSISRRLQLEETNVALHEHTNGASHSVFPTSLSNLGHATASISSVSNMVEGAGQKVFSFFK</sequence>
<keyword evidence="6" id="KW-0653">Protein transport</keyword>
<dbReference type="SUPFAM" id="SSF49562">
    <property type="entry name" value="C2 domain (Calcium/lipid-binding domain, CaLB)"/>
    <property type="match status" value="1"/>
</dbReference>
<evidence type="ECO:0000259" key="17">
    <source>
        <dbReference type="PROSITE" id="PS51258"/>
    </source>
</evidence>
<dbReference type="GO" id="GO:0015031">
    <property type="term" value="P:protein transport"/>
    <property type="evidence" value="ECO:0007669"/>
    <property type="project" value="UniProtKB-KW"/>
</dbReference>
<evidence type="ECO:0000256" key="9">
    <source>
        <dbReference type="ARBA" id="ARBA00023136"/>
    </source>
</evidence>
<dbReference type="InterPro" id="IPR035892">
    <property type="entry name" value="C2_domain_sf"/>
</dbReference>
<keyword evidence="9" id="KW-0472">Membrane</keyword>
<dbReference type="Gene3D" id="2.30.29.30">
    <property type="entry name" value="Pleckstrin-homology domain (PH domain)/Phosphotyrosine-binding domain (PTB)"/>
    <property type="match status" value="1"/>
</dbReference>
<evidence type="ECO:0000256" key="12">
    <source>
        <dbReference type="ARBA" id="ARBA00069119"/>
    </source>
</evidence>
<feature type="compositionally biased region" description="Acidic residues" evidence="14">
    <location>
        <begin position="7"/>
        <end position="20"/>
    </location>
</feature>